<evidence type="ECO:0000259" key="1">
    <source>
        <dbReference type="PROSITE" id="PS50948"/>
    </source>
</evidence>
<dbReference type="AlphaFoldDB" id="A0AAD9MYA5"/>
<gene>
    <name evidence="2" type="ORF">LSH36_431g01023</name>
</gene>
<proteinExistence type="predicted"/>
<protein>
    <recommendedName>
        <fullName evidence="1">Apple domain-containing protein</fullName>
    </recommendedName>
</protein>
<evidence type="ECO:0000313" key="2">
    <source>
        <dbReference type="EMBL" id="KAK2149920.1"/>
    </source>
</evidence>
<accession>A0AAD9MYA5</accession>
<organism evidence="2 3">
    <name type="scientific">Paralvinella palmiformis</name>
    <dbReference type="NCBI Taxonomy" id="53620"/>
    <lineage>
        <taxon>Eukaryota</taxon>
        <taxon>Metazoa</taxon>
        <taxon>Spiralia</taxon>
        <taxon>Lophotrochozoa</taxon>
        <taxon>Annelida</taxon>
        <taxon>Polychaeta</taxon>
        <taxon>Sedentaria</taxon>
        <taxon>Canalipalpata</taxon>
        <taxon>Terebellida</taxon>
        <taxon>Terebelliformia</taxon>
        <taxon>Alvinellidae</taxon>
        <taxon>Paralvinella</taxon>
    </lineage>
</organism>
<dbReference type="SMART" id="SM00473">
    <property type="entry name" value="PAN_AP"/>
    <property type="match status" value="3"/>
</dbReference>
<name>A0AAD9MYA5_9ANNE</name>
<dbReference type="Pfam" id="PF00024">
    <property type="entry name" value="PAN_1"/>
    <property type="match status" value="2"/>
</dbReference>
<dbReference type="Gene3D" id="3.50.4.10">
    <property type="entry name" value="Hepatocyte Growth Factor"/>
    <property type="match status" value="2"/>
</dbReference>
<evidence type="ECO:0000313" key="3">
    <source>
        <dbReference type="Proteomes" id="UP001208570"/>
    </source>
</evidence>
<feature type="domain" description="Apple" evidence="1">
    <location>
        <begin position="340"/>
        <end position="414"/>
    </location>
</feature>
<keyword evidence="3" id="KW-1185">Reference proteome</keyword>
<reference evidence="2" key="1">
    <citation type="journal article" date="2023" name="Mol. Biol. Evol.">
        <title>Third-Generation Sequencing Reveals the Adaptive Role of the Epigenome in Three Deep-Sea Polychaetes.</title>
        <authorList>
            <person name="Perez M."/>
            <person name="Aroh O."/>
            <person name="Sun Y."/>
            <person name="Lan Y."/>
            <person name="Juniper S.K."/>
            <person name="Young C.R."/>
            <person name="Angers B."/>
            <person name="Qian P.Y."/>
        </authorList>
    </citation>
    <scope>NUCLEOTIDE SEQUENCE</scope>
    <source>
        <strain evidence="2">P08H-3</strain>
    </source>
</reference>
<dbReference type="Proteomes" id="UP001208570">
    <property type="component" value="Unassembled WGS sequence"/>
</dbReference>
<dbReference type="PROSITE" id="PS50948">
    <property type="entry name" value="PAN"/>
    <property type="match status" value="1"/>
</dbReference>
<sequence>MLRPGYRPPSRLTLEEGKIAQQRKIAKNNLRVNLYLWRWMAGITRTMKLWFVSPVTTFDGDTYLSDTVDTPGKCHTAEYLTGVASTAISSYTHYLTVAPRASLQTMLQMWPKCGANYRNAKIMISSVTYGFSAHLFNFSAKDVEVCAKHRGEINTNIANKVKHIGIKRNAERFLIKLKTITVALECQQLSCPSGPLFSYVTDPTDPCQVFLCYAGRMLFTPFQCRPKFQLDACSMCIYPSTQTLPKTTTTMTHSSSTMMTTGIDLSISPVAFENYHVIGGHRAARGINEAYCLLLCQLSLVCRAVDYNKVERSCWLHEADTACSPLVKKVNCIHYKLMSCGFVSAAIGKHIKGGTRTLISVTEQQCLDFCLMESFCLAVDYNTIDNSCYIHFRDTYCMEQTDDKDTNHFSRLPCVSGVDNVAFEVRNKFHVLGGTRQLNGMTLELCLTVCFIDPDCFGIDFDSRRQACYTFVAENTCDPLVPKDYCIHVTLQQCTFPQREMKSLVTPTPSTTTAVTNINSTSGYVPPNGDFIAINYPGPMTLPSKWQAYPGMRIDNGVPVGGKGMTGDQCLSLCLDDPQCEAVDFNSGDGTCYKHEINRKCNVLLAANAVYHLKKPGICSVIAGTTTPYPTPLGVAP</sequence>
<dbReference type="EMBL" id="JAODUP010000431">
    <property type="protein sequence ID" value="KAK2149920.1"/>
    <property type="molecule type" value="Genomic_DNA"/>
</dbReference>
<dbReference type="InterPro" id="IPR003609">
    <property type="entry name" value="Pan_app"/>
</dbReference>
<dbReference type="SUPFAM" id="SSF57414">
    <property type="entry name" value="Hairpin loop containing domain-like"/>
    <property type="match status" value="1"/>
</dbReference>
<comment type="caution">
    <text evidence="2">The sequence shown here is derived from an EMBL/GenBank/DDBJ whole genome shotgun (WGS) entry which is preliminary data.</text>
</comment>